<dbReference type="Pfam" id="PF20257">
    <property type="entry name" value="SAM_HAT_C"/>
    <property type="match status" value="1"/>
</dbReference>
<comment type="similarity">
    <text evidence="2">Belongs to the SAM hydrolase / SAM-dependent halogenase family.</text>
</comment>
<reference evidence="5 6" key="1">
    <citation type="submission" date="2018-02" db="EMBL/GenBank/DDBJ databases">
        <title>Subsurface microbial communities from deep shales in Ohio and West Virginia, USA.</title>
        <authorList>
            <person name="Wrighton K."/>
        </authorList>
    </citation>
    <scope>NUCLEOTIDE SEQUENCE [LARGE SCALE GENOMIC DNA]</scope>
    <source>
        <strain evidence="5 6">OWC-DMM</strain>
    </source>
</reference>
<evidence type="ECO:0000256" key="2">
    <source>
        <dbReference type="ARBA" id="ARBA00024035"/>
    </source>
</evidence>
<accession>A0A2S6HGV6</accession>
<dbReference type="EMBL" id="PTIZ01000003">
    <property type="protein sequence ID" value="PPK76676.1"/>
    <property type="molecule type" value="Genomic_DNA"/>
</dbReference>
<dbReference type="Proteomes" id="UP000240010">
    <property type="component" value="Unassembled WGS sequence"/>
</dbReference>
<dbReference type="PIRSF" id="PIRSF006779">
    <property type="entry name" value="UCP006779"/>
    <property type="match status" value="1"/>
</dbReference>
<dbReference type="InterPro" id="IPR023228">
    <property type="entry name" value="SAM_OH_AdoTrfase_N_sf"/>
</dbReference>
<dbReference type="SUPFAM" id="SSF102522">
    <property type="entry name" value="Bacterial fluorinating enzyme, N-terminal domain"/>
    <property type="match status" value="1"/>
</dbReference>
<keyword evidence="1" id="KW-0949">S-adenosyl-L-methionine</keyword>
<dbReference type="SUPFAM" id="SSF101852">
    <property type="entry name" value="Bacterial fluorinating enzyme, C-terminal domain"/>
    <property type="match status" value="1"/>
</dbReference>
<evidence type="ECO:0000313" key="5">
    <source>
        <dbReference type="EMBL" id="PPK76676.1"/>
    </source>
</evidence>
<organism evidence="5 6">
    <name type="scientific">Methylobacter tundripaludum</name>
    <dbReference type="NCBI Taxonomy" id="173365"/>
    <lineage>
        <taxon>Bacteria</taxon>
        <taxon>Pseudomonadati</taxon>
        <taxon>Pseudomonadota</taxon>
        <taxon>Gammaproteobacteria</taxon>
        <taxon>Methylococcales</taxon>
        <taxon>Methylococcaceae</taxon>
        <taxon>Methylobacter</taxon>
    </lineage>
</organism>
<dbReference type="AlphaFoldDB" id="A0A2S6HGV6"/>
<dbReference type="InterPro" id="IPR046470">
    <property type="entry name" value="SAM_HAT_C"/>
</dbReference>
<feature type="domain" description="S-adenosyl-l-methionine hydroxide adenosyltransferase N-terminal" evidence="3">
    <location>
        <begin position="12"/>
        <end position="147"/>
    </location>
</feature>
<evidence type="ECO:0000256" key="1">
    <source>
        <dbReference type="ARBA" id="ARBA00022691"/>
    </source>
</evidence>
<name>A0A2S6HGV6_9GAMM</name>
<dbReference type="PANTHER" id="PTHR35092">
    <property type="entry name" value="CHLORINASE MJ1651"/>
    <property type="match status" value="1"/>
</dbReference>
<proteinExistence type="inferred from homology"/>
<evidence type="ECO:0000259" key="3">
    <source>
        <dbReference type="Pfam" id="PF01887"/>
    </source>
</evidence>
<evidence type="ECO:0000313" key="6">
    <source>
        <dbReference type="Proteomes" id="UP000240010"/>
    </source>
</evidence>
<dbReference type="InterPro" id="IPR046469">
    <property type="entry name" value="SAM_HAT_N"/>
</dbReference>
<dbReference type="InterPro" id="IPR023227">
    <property type="entry name" value="SAM_OH_AdoTrfase_C_sf"/>
</dbReference>
<protein>
    <recommendedName>
        <fullName evidence="7">SAM-dependent chlorinase/fluorinase</fullName>
    </recommendedName>
</protein>
<dbReference type="InterPro" id="IPR002747">
    <property type="entry name" value="SAM_OH_AdoTrfase"/>
</dbReference>
<feature type="domain" description="S-adenosyl-l-methionine hydroxide adenosyltransferase C-terminal" evidence="4">
    <location>
        <begin position="169"/>
        <end position="247"/>
    </location>
</feature>
<dbReference type="Gene3D" id="2.40.30.90">
    <property type="entry name" value="Bacterial fluorinating enzyme like"/>
    <property type="match status" value="1"/>
</dbReference>
<gene>
    <name evidence="5" type="ORF">B0F87_103283</name>
</gene>
<evidence type="ECO:0008006" key="7">
    <source>
        <dbReference type="Google" id="ProtNLM"/>
    </source>
</evidence>
<dbReference type="RefSeq" id="WP_104428350.1">
    <property type="nucleotide sequence ID" value="NZ_PTIZ01000003.1"/>
</dbReference>
<dbReference type="Gene3D" id="3.40.50.10790">
    <property type="entry name" value="S-adenosyl-l-methionine hydroxide adenosyltransferase, N-terminal"/>
    <property type="match status" value="1"/>
</dbReference>
<dbReference type="PANTHER" id="PTHR35092:SF1">
    <property type="entry name" value="CHLORINASE MJ1651"/>
    <property type="match status" value="1"/>
</dbReference>
<evidence type="ECO:0000259" key="4">
    <source>
        <dbReference type="Pfam" id="PF20257"/>
    </source>
</evidence>
<sequence length="249" mass="27324">MPVWMCWRNNSIVLFTDFGPSGPYIGQMESVLLQAVPNVPVINLLSNAPTADPRLSSYLLAALRHGFPVNSIFLAVVDPGVGGTRRAVVLQADGQTFVGPDNGLLNTVAVQAQNAQWSEITWRPEQCSMSFHGRDLFAPIAAKLAINTADDLLQPFDRNDLSDWPQDLAEVIYFDYYGNAMTGLRYHEGLVGKILNIHGIAIKQADTFGAVEEQQAFWYKNSSGLVEIAVNKGRAEQQLGLKLGMEIGF</sequence>
<comment type="caution">
    <text evidence="5">The sequence shown here is derived from an EMBL/GenBank/DDBJ whole genome shotgun (WGS) entry which is preliminary data.</text>
</comment>
<dbReference type="Pfam" id="PF01887">
    <property type="entry name" value="SAM_HAT_N"/>
    <property type="match status" value="1"/>
</dbReference>